<dbReference type="PANTHER" id="PTHR13367:SF34">
    <property type="match status" value="1"/>
</dbReference>
<dbReference type="GO" id="GO:0004843">
    <property type="term" value="F:cysteine-type deubiquitinase activity"/>
    <property type="evidence" value="ECO:0007669"/>
    <property type="project" value="UniProtKB-EC"/>
</dbReference>
<dbReference type="PANTHER" id="PTHR13367">
    <property type="entry name" value="UBIQUITIN THIOESTERASE"/>
    <property type="match status" value="1"/>
</dbReference>
<keyword evidence="3" id="KW-0645">Protease</keyword>
<dbReference type="OrthoDB" id="3182339at2759"/>
<feature type="region of interest" description="Disordered" evidence="7">
    <location>
        <begin position="193"/>
        <end position="219"/>
    </location>
</feature>
<keyword evidence="5" id="KW-0378">Hydrolase</keyword>
<reference evidence="9" key="1">
    <citation type="submission" date="2021-01" db="EMBL/GenBank/DDBJ databases">
        <authorList>
            <consortium name="Aspergillus puulaauensis MK2 genome sequencing consortium"/>
            <person name="Kazuki M."/>
            <person name="Futagami T."/>
        </authorList>
    </citation>
    <scope>NUCLEOTIDE SEQUENCE</scope>
    <source>
        <strain evidence="9">MK2</strain>
    </source>
</reference>
<dbReference type="InterPro" id="IPR051346">
    <property type="entry name" value="OTU_Deubiquitinase"/>
</dbReference>
<comment type="catalytic activity">
    <reaction evidence="1">
        <text>Thiol-dependent hydrolysis of ester, thioester, amide, peptide and isopeptide bonds formed by the C-terminal Gly of ubiquitin (a 76-residue protein attached to proteins as an intracellular targeting signal).</text>
        <dbReference type="EC" id="3.4.19.12"/>
    </reaction>
</comment>
<dbReference type="EMBL" id="AP024446">
    <property type="protein sequence ID" value="BCS24968.1"/>
    <property type="molecule type" value="Genomic_DNA"/>
</dbReference>
<evidence type="ECO:0000256" key="6">
    <source>
        <dbReference type="ARBA" id="ARBA00022807"/>
    </source>
</evidence>
<evidence type="ECO:0000256" key="5">
    <source>
        <dbReference type="ARBA" id="ARBA00022801"/>
    </source>
</evidence>
<evidence type="ECO:0000256" key="4">
    <source>
        <dbReference type="ARBA" id="ARBA00022786"/>
    </source>
</evidence>
<evidence type="ECO:0000259" key="8">
    <source>
        <dbReference type="Pfam" id="PF20255"/>
    </source>
</evidence>
<accession>A0A7R8APL8</accession>
<evidence type="ECO:0000313" key="10">
    <source>
        <dbReference type="Proteomes" id="UP000654913"/>
    </source>
</evidence>
<evidence type="ECO:0000256" key="3">
    <source>
        <dbReference type="ARBA" id="ARBA00022670"/>
    </source>
</evidence>
<proteinExistence type="predicted"/>
<evidence type="ECO:0000256" key="1">
    <source>
        <dbReference type="ARBA" id="ARBA00000707"/>
    </source>
</evidence>
<dbReference type="KEGG" id="apuu:APUU_41412A"/>
<dbReference type="GeneID" id="64974973"/>
<dbReference type="Proteomes" id="UP000654913">
    <property type="component" value="Chromosome 4"/>
</dbReference>
<feature type="domain" description="DUF6606" evidence="8">
    <location>
        <begin position="16"/>
        <end position="304"/>
    </location>
</feature>
<reference evidence="9" key="2">
    <citation type="submission" date="2021-02" db="EMBL/GenBank/DDBJ databases">
        <title>Aspergillus puulaauensis MK2 genome sequence.</title>
        <authorList>
            <person name="Futagami T."/>
            <person name="Mori K."/>
            <person name="Kadooka C."/>
            <person name="Tanaka T."/>
        </authorList>
    </citation>
    <scope>NUCLEOTIDE SEQUENCE</scope>
    <source>
        <strain evidence="9">MK2</strain>
    </source>
</reference>
<evidence type="ECO:0000313" key="9">
    <source>
        <dbReference type="EMBL" id="BCS24968.1"/>
    </source>
</evidence>
<sequence>MSISLPRLSNEARSYLLNHVFLFPQLPQQDDYNTEYELLLLETVINALKRFTAHVCEQHGEIIRVLITMLAYLRTTLGSRGEIDEVKFRNVLRTLDIDGTSVCFRLRVHVTYISLLGSVVPIHVKSQNAAVLMTRENDAIHVETFELSPRNEAVNSTIGRLKRQFPGPTLSMKPETFNDPHLQNAIAATLSKMSHQSVPGTKPKVRKAGEEHDEDRDTTDPKMVTEFFTVVLRPCSTVIENLQLNKNTREEVLWNNSRYPWRRSPLWLLIRVALQLVSQRLSLREGISDDIYKSFILFSMSIILDTSPNDISPEKKHMMIAKIARRLNKLTLSHHPTWLSYVHDALQRGNNAIEQAWRDIRSRNTSHHDTNSLGRLDFAQDTYHDLSPLDAWIDALTKREHVQDSAEFQPQNSLVEHEGLPSVGYTSDPDYAVLNLAAVENWVNISLEDWLQNNLDSQDTCQELCQLISDYHDEAMKLYSGNPEAVSVMFLTILELWIACDKAAIHAHPMLCDYNSCIPMDIFESLVLPHKSQMKRLAHAENYMQQRQRRVRYAGTSIFQDFGTKYCFSVRYFAQSEKHRALLATIEEEASRERAAKQTELRQKHKKYKELTTKIDGTECTYEEIIIDEYHGFTESRHSNSCGRCGYMRQRDSIDIDIHEWPLPADPLKVQSTVFELDAPHPFAFWRNTTAFFLLDVLRLSYSSRNKPRAKYEPRTYRGLRNYFEIGNGHRRFGLLSKNKPHENTHRRQKQIINVTERDVCLANGMDLHYYDHQADCFVTGFKSTGEVLTTCTYKLPRASSSLQQFLSRPASERDGRPPNTVIASLNSCPQDMSLEEYRALCSMPLGVNIQWQNILLQLAMPSVVFKKAETCIFILQIICQAGPSTKDSVLRDGHVIINDDVFAGELLARIKDAADRIKENWESMWELCALILLTQRILSLSSSASIRTLCLAQLSSLRTIGFNWVKLVRDKATGEDSDIRRNEFISQSAQLALVTTSTFDADEIVLEKVMESDKDACVWIQCCMLIHDRKGALDLTPGCLTSILHHRWQVLTYRCYPILVPNVASQKKPAMDLAIRQAWAAYQTGSSWSVASQGCEYWITTRSGRLPVHFNVLTGELLISGRPLARLPAEYESHVSYKTLFGQSPVEVMPSEVPGMQFSGQRKHMGCTVHLGKAPSSLSKKFDLCVRAVGQGKHQAWEFVPSRLIAGQVPDHFTETYVHWYNLDSDDIEFRPVMEPWRASSSYWRLQRAGHCRWYLASGGMRLVSMKSETAQTISRILEPIEKASRVHCKFYPASSLLEIEILRLRLNFSLQVGHSSIRCRQYRGMSIDTNQSLGTLVGLHNKLVLLHDNSHDRKILIPEGKVSWEQSGHHLVVTIGWQAVSNHHVYSVDEQLGRLVDNGNLQSKLILCYLHAVTSFCIPDPLTQKTGTEQALTILHSASLSETRFPCSPDFQGSH</sequence>
<keyword evidence="4" id="KW-0833">Ubl conjugation pathway</keyword>
<name>A0A7R8APL8_9EURO</name>
<dbReference type="Pfam" id="PF20255">
    <property type="entry name" value="DUF6606"/>
    <property type="match status" value="1"/>
</dbReference>
<dbReference type="InterPro" id="IPR046541">
    <property type="entry name" value="DUF6606"/>
</dbReference>
<protein>
    <recommendedName>
        <fullName evidence="2">ubiquitinyl hydrolase 1</fullName>
        <ecNumber evidence="2">3.4.19.12</ecNumber>
    </recommendedName>
</protein>
<gene>
    <name evidence="9" type="ORF">APUU_41412A</name>
</gene>
<dbReference type="RefSeq" id="XP_041557162.1">
    <property type="nucleotide sequence ID" value="XM_041704591.1"/>
</dbReference>
<dbReference type="GO" id="GO:0006508">
    <property type="term" value="P:proteolysis"/>
    <property type="evidence" value="ECO:0007669"/>
    <property type="project" value="UniProtKB-KW"/>
</dbReference>
<evidence type="ECO:0000256" key="2">
    <source>
        <dbReference type="ARBA" id="ARBA00012759"/>
    </source>
</evidence>
<keyword evidence="6" id="KW-0788">Thiol protease</keyword>
<keyword evidence="10" id="KW-1185">Reference proteome</keyword>
<organism evidence="9 10">
    <name type="scientific">Aspergillus puulaauensis</name>
    <dbReference type="NCBI Taxonomy" id="1220207"/>
    <lineage>
        <taxon>Eukaryota</taxon>
        <taxon>Fungi</taxon>
        <taxon>Dikarya</taxon>
        <taxon>Ascomycota</taxon>
        <taxon>Pezizomycotina</taxon>
        <taxon>Eurotiomycetes</taxon>
        <taxon>Eurotiomycetidae</taxon>
        <taxon>Eurotiales</taxon>
        <taxon>Aspergillaceae</taxon>
        <taxon>Aspergillus</taxon>
    </lineage>
</organism>
<evidence type="ECO:0000256" key="7">
    <source>
        <dbReference type="SAM" id="MobiDB-lite"/>
    </source>
</evidence>
<dbReference type="EC" id="3.4.19.12" evidence="2"/>